<dbReference type="Proteomes" id="UP001172142">
    <property type="component" value="Unassembled WGS sequence"/>
</dbReference>
<sequence length="120" mass="14233">MVGKQDLILVLEEYEDAFRIRLLDKRGFLYSENQFKGMPAVMEVRVLVSTMTHIFGNFNRVTYSRNFNVVWDHPARPDSFGKFMAELFATHNRDGWEGFSAFLERQEQERHRNPTKDLPF</sequence>
<dbReference type="EMBL" id="JAUJWU010000001">
    <property type="protein sequence ID" value="MDN7244600.1"/>
    <property type="molecule type" value="Genomic_DNA"/>
</dbReference>
<accession>A0ABT8N9N9</accession>
<name>A0ABT8N9N9_9BACL</name>
<organism evidence="1 2">
    <name type="scientific">Planococcus shenhongbingii</name>
    <dbReference type="NCBI Taxonomy" id="3058398"/>
    <lineage>
        <taxon>Bacteria</taxon>
        <taxon>Bacillati</taxon>
        <taxon>Bacillota</taxon>
        <taxon>Bacilli</taxon>
        <taxon>Bacillales</taxon>
        <taxon>Caryophanaceae</taxon>
        <taxon>Planococcus</taxon>
    </lineage>
</organism>
<evidence type="ECO:0000313" key="1">
    <source>
        <dbReference type="EMBL" id="MDN7244600.1"/>
    </source>
</evidence>
<keyword evidence="2" id="KW-1185">Reference proteome</keyword>
<reference evidence="1 2" key="1">
    <citation type="submission" date="2023-07" db="EMBL/GenBank/DDBJ databases">
        <title>Novel species in genus Planococcus.</title>
        <authorList>
            <person name="Ning S."/>
        </authorList>
    </citation>
    <scope>NUCLEOTIDE SEQUENCE [LARGE SCALE GENOMIC DNA]</scope>
    <source>
        <strain evidence="1 2">N017</strain>
    </source>
</reference>
<proteinExistence type="predicted"/>
<evidence type="ECO:0000313" key="2">
    <source>
        <dbReference type="Proteomes" id="UP001172142"/>
    </source>
</evidence>
<comment type="caution">
    <text evidence="1">The sequence shown here is derived from an EMBL/GenBank/DDBJ whole genome shotgun (WGS) entry which is preliminary data.</text>
</comment>
<dbReference type="RefSeq" id="WP_301855035.1">
    <property type="nucleotide sequence ID" value="NZ_JAUJWU010000001.1"/>
</dbReference>
<gene>
    <name evidence="1" type="ORF">QWY13_03760</name>
</gene>
<protein>
    <submittedName>
        <fullName evidence="1">Uncharacterized protein</fullName>
    </submittedName>
</protein>